<dbReference type="InterPro" id="IPR029044">
    <property type="entry name" value="Nucleotide-diphossugar_trans"/>
</dbReference>
<dbReference type="Pfam" id="PF02709">
    <property type="entry name" value="Glyco_transf_7C"/>
    <property type="match status" value="1"/>
</dbReference>
<dbReference type="Proteomes" id="UP001500655">
    <property type="component" value="Unassembled WGS sequence"/>
</dbReference>
<dbReference type="Pfam" id="PF00535">
    <property type="entry name" value="Glycos_transf_2"/>
    <property type="match status" value="1"/>
</dbReference>
<evidence type="ECO:0000259" key="2">
    <source>
        <dbReference type="Pfam" id="PF00535"/>
    </source>
</evidence>
<evidence type="ECO:0000313" key="4">
    <source>
        <dbReference type="EMBL" id="GAA1767219.1"/>
    </source>
</evidence>
<dbReference type="EMBL" id="BAAALS010000023">
    <property type="protein sequence ID" value="GAA1767219.1"/>
    <property type="molecule type" value="Genomic_DNA"/>
</dbReference>
<keyword evidence="1" id="KW-0808">Transferase</keyword>
<dbReference type="RefSeq" id="WP_344084902.1">
    <property type="nucleotide sequence ID" value="NZ_BAAALS010000023.1"/>
</dbReference>
<gene>
    <name evidence="4" type="ORF">GCM10009681_42890</name>
</gene>
<accession>A0ABN2KVC3</accession>
<sequence>MYKISVVIPTFDRREMLRATLESLVAQRIAPGDFEVIVVDDGSTDGTGELVAQFADRLPLRYRWLERDLADVAANGYCVPRVRNAGAALASAPILVLLDSGVVAGPDMLTAYLAEHERAAAAGTTCVVVGYVFGYHRLWPLATLETMLRTGTPEDVVAQIGAGPKGLDMRHKDFTTTDGDLQRFRVPWLMCWSASLSVRAEDFAAVGGFDERFHGWGVEDLELGYRLFRRGVRFVGSRAAWAIEWPAPRDLERQHRDAKRNIALFVAIARDPDVELFGSLSIQFPIRVVNRQHVALHEWREQARGLDLAADYARARPYVAGATGPIAVIGCGGGVPASWPASILVDFDADLLERAAAGTPHTPVHAIGMHTGLADGAADLVFVTSRLSGLWPRWCGPVLAEAKRIGRRTVVLFDDAPVSPPEASPSAPR</sequence>
<comment type="caution">
    <text evidence="4">The sequence shown here is derived from an EMBL/GenBank/DDBJ whole genome shotgun (WGS) entry which is preliminary data.</text>
</comment>
<dbReference type="Gene3D" id="3.90.550.10">
    <property type="entry name" value="Spore Coat Polysaccharide Biosynthesis Protein SpsA, Chain A"/>
    <property type="match status" value="1"/>
</dbReference>
<reference evidence="4 5" key="1">
    <citation type="journal article" date="2019" name="Int. J. Syst. Evol. Microbiol.">
        <title>The Global Catalogue of Microorganisms (GCM) 10K type strain sequencing project: providing services to taxonomists for standard genome sequencing and annotation.</title>
        <authorList>
            <consortium name="The Broad Institute Genomics Platform"/>
            <consortium name="The Broad Institute Genome Sequencing Center for Infectious Disease"/>
            <person name="Wu L."/>
            <person name="Ma J."/>
        </authorList>
    </citation>
    <scope>NUCLEOTIDE SEQUENCE [LARGE SCALE GENOMIC DNA]</scope>
    <source>
        <strain evidence="4 5">JCM 13249</strain>
    </source>
</reference>
<evidence type="ECO:0000313" key="5">
    <source>
        <dbReference type="Proteomes" id="UP001500655"/>
    </source>
</evidence>
<protein>
    <submittedName>
        <fullName evidence="4">Glycosyltransferase</fullName>
    </submittedName>
</protein>
<name>A0ABN2KVC3_9ACTN</name>
<organism evidence="4 5">
    <name type="scientific">Luedemannella helvata</name>
    <dbReference type="NCBI Taxonomy" id="349315"/>
    <lineage>
        <taxon>Bacteria</taxon>
        <taxon>Bacillati</taxon>
        <taxon>Actinomycetota</taxon>
        <taxon>Actinomycetes</taxon>
        <taxon>Micromonosporales</taxon>
        <taxon>Micromonosporaceae</taxon>
        <taxon>Luedemannella</taxon>
    </lineage>
</organism>
<keyword evidence="5" id="KW-1185">Reference proteome</keyword>
<dbReference type="PANTHER" id="PTHR43685">
    <property type="entry name" value="GLYCOSYLTRANSFERASE"/>
    <property type="match status" value="1"/>
</dbReference>
<dbReference type="InterPro" id="IPR050834">
    <property type="entry name" value="Glycosyltransf_2"/>
</dbReference>
<feature type="domain" description="Glycosyltransferase 2-like" evidence="2">
    <location>
        <begin position="5"/>
        <end position="137"/>
    </location>
</feature>
<evidence type="ECO:0000256" key="1">
    <source>
        <dbReference type="ARBA" id="ARBA00022679"/>
    </source>
</evidence>
<feature type="domain" description="Galactosyltransferase C-terminal" evidence="3">
    <location>
        <begin position="184"/>
        <end position="234"/>
    </location>
</feature>
<dbReference type="InterPro" id="IPR027791">
    <property type="entry name" value="Galactosyl_T_C"/>
</dbReference>
<proteinExistence type="predicted"/>
<evidence type="ECO:0000259" key="3">
    <source>
        <dbReference type="Pfam" id="PF02709"/>
    </source>
</evidence>
<dbReference type="InterPro" id="IPR001173">
    <property type="entry name" value="Glyco_trans_2-like"/>
</dbReference>
<dbReference type="PANTHER" id="PTHR43685:SF3">
    <property type="entry name" value="SLR2126 PROTEIN"/>
    <property type="match status" value="1"/>
</dbReference>
<dbReference type="SUPFAM" id="SSF53448">
    <property type="entry name" value="Nucleotide-diphospho-sugar transferases"/>
    <property type="match status" value="1"/>
</dbReference>